<evidence type="ECO:0000313" key="2">
    <source>
        <dbReference type="Proteomes" id="UP000774699"/>
    </source>
</evidence>
<dbReference type="EMBL" id="VGJJ01000002">
    <property type="protein sequence ID" value="MBM3281795.1"/>
    <property type="molecule type" value="Genomic_DNA"/>
</dbReference>
<dbReference type="Proteomes" id="UP000774699">
    <property type="component" value="Unassembled WGS sequence"/>
</dbReference>
<comment type="caution">
    <text evidence="1">The sequence shown here is derived from an EMBL/GenBank/DDBJ whole genome shotgun (WGS) entry which is preliminary data.</text>
</comment>
<evidence type="ECO:0000313" key="1">
    <source>
        <dbReference type="EMBL" id="MBM3281795.1"/>
    </source>
</evidence>
<dbReference type="AlphaFoldDB" id="A0A8T4C9F3"/>
<sequence length="153" mass="17035">MADPSAYTSSNTGSPASKGGDYLFSLNRDLKALNASVLVITQKIKFLVRNEKILGRNLIVINKRVRDIQSQVASSEAHGVSDEVRASLQELDKKVGALSQRLIEVEAKVDDVVSRSAKEEEVKELKYIVENINPLHLVTMEQAEQMLEKKNKK</sequence>
<protein>
    <submittedName>
        <fullName evidence="1">Uncharacterized protein</fullName>
    </submittedName>
</protein>
<accession>A0A8T4C9F3</accession>
<gene>
    <name evidence="1" type="ORF">FJY86_00440</name>
</gene>
<proteinExistence type="predicted"/>
<reference evidence="1" key="1">
    <citation type="submission" date="2019-03" db="EMBL/GenBank/DDBJ databases">
        <title>Lake Tanganyika Metagenome-Assembled Genomes (MAGs).</title>
        <authorList>
            <person name="Tran P."/>
        </authorList>
    </citation>
    <scope>NUCLEOTIDE SEQUENCE</scope>
    <source>
        <strain evidence="1">M_DeepCast_50m_m2_156</strain>
    </source>
</reference>
<organism evidence="1 2">
    <name type="scientific">Candidatus Iainarchaeum sp</name>
    <dbReference type="NCBI Taxonomy" id="3101447"/>
    <lineage>
        <taxon>Archaea</taxon>
        <taxon>Candidatus Iainarchaeota</taxon>
        <taxon>Candidatus Iainarchaeia</taxon>
        <taxon>Candidatus Iainarchaeales</taxon>
        <taxon>Candidatus Iainarchaeaceae</taxon>
        <taxon>Candidatus Iainarchaeum</taxon>
    </lineage>
</organism>
<name>A0A8T4C9F3_9ARCH</name>